<dbReference type="Pfam" id="PF00067">
    <property type="entry name" value="p450"/>
    <property type="match status" value="1"/>
</dbReference>
<evidence type="ECO:0000256" key="7">
    <source>
        <dbReference type="ARBA" id="ARBA00023033"/>
    </source>
</evidence>
<dbReference type="BRENDA" id="1.14.13.202">
    <property type="organism ID" value="15447"/>
</dbReference>
<evidence type="ECO:0000256" key="2">
    <source>
        <dbReference type="ARBA" id="ARBA00010617"/>
    </source>
</evidence>
<dbReference type="InterPro" id="IPR002401">
    <property type="entry name" value="Cyt_P450_E_grp-I"/>
</dbReference>
<evidence type="ECO:0000256" key="4">
    <source>
        <dbReference type="ARBA" id="ARBA00022723"/>
    </source>
</evidence>
<evidence type="ECO:0000256" key="5">
    <source>
        <dbReference type="ARBA" id="ARBA00023002"/>
    </source>
</evidence>
<dbReference type="FunFam" id="1.10.630.10:FF:000036">
    <property type="entry name" value="CYtochrome P450 family"/>
    <property type="match status" value="1"/>
</dbReference>
<accession>A0A2C9DK12</accession>
<comment type="similarity">
    <text evidence="2 9">Belongs to the cytochrome P450 family.</text>
</comment>
<dbReference type="InterPro" id="IPR036396">
    <property type="entry name" value="Cyt_P450_sf"/>
</dbReference>
<proteinExistence type="evidence at transcript level"/>
<feature type="chain" id="PRO_5012971339" evidence="10">
    <location>
        <begin position="25"/>
        <end position="495"/>
    </location>
</feature>
<dbReference type="InterPro" id="IPR001128">
    <property type="entry name" value="Cyt_P450"/>
</dbReference>
<dbReference type="SUPFAM" id="SSF48264">
    <property type="entry name" value="Cytochrome P450"/>
    <property type="match status" value="1"/>
</dbReference>
<dbReference type="InterPro" id="IPR050182">
    <property type="entry name" value="Cytochrome_P450_fam2"/>
</dbReference>
<reference evidence="11" key="1">
    <citation type="journal article" date="2017" name="Sci. Rep.">
        <title>Characterization of Juvenile Hormone Related Genes Regulating Cantharidin Biosynthesis in Epicauta chinensis.</title>
        <authorList>
            <person name="Jiang M."/>
            <person name="Lu S."/>
            <person name="Zhang Y."/>
        </authorList>
    </citation>
    <scope>NUCLEOTIDE SEQUENCE</scope>
</reference>
<evidence type="ECO:0000256" key="6">
    <source>
        <dbReference type="ARBA" id="ARBA00023004"/>
    </source>
</evidence>
<dbReference type="PRINTS" id="PR00463">
    <property type="entry name" value="EP450I"/>
</dbReference>
<dbReference type="GO" id="GO:0006082">
    <property type="term" value="P:organic acid metabolic process"/>
    <property type="evidence" value="ECO:0007669"/>
    <property type="project" value="TreeGrafter"/>
</dbReference>
<dbReference type="GO" id="GO:0006805">
    <property type="term" value="P:xenobiotic metabolic process"/>
    <property type="evidence" value="ECO:0007669"/>
    <property type="project" value="TreeGrafter"/>
</dbReference>
<dbReference type="PANTHER" id="PTHR24300">
    <property type="entry name" value="CYTOCHROME P450 508A4-RELATED"/>
    <property type="match status" value="1"/>
</dbReference>
<dbReference type="AlphaFoldDB" id="A0A2C9DK12"/>
<evidence type="ECO:0000256" key="9">
    <source>
        <dbReference type="RuleBase" id="RU000461"/>
    </source>
</evidence>
<dbReference type="EMBL" id="KX855996">
    <property type="protein sequence ID" value="ARE68678.1"/>
    <property type="molecule type" value="mRNA"/>
</dbReference>
<evidence type="ECO:0000313" key="11">
    <source>
        <dbReference type="EMBL" id="ARE68678.1"/>
    </source>
</evidence>
<comment type="cofactor">
    <cofactor evidence="1 8">
        <name>heme</name>
        <dbReference type="ChEBI" id="CHEBI:30413"/>
    </cofactor>
</comment>
<evidence type="ECO:0000256" key="3">
    <source>
        <dbReference type="ARBA" id="ARBA00022617"/>
    </source>
</evidence>
<feature type="signal peptide" evidence="10">
    <location>
        <begin position="1"/>
        <end position="24"/>
    </location>
</feature>
<dbReference type="GO" id="GO:0020037">
    <property type="term" value="F:heme binding"/>
    <property type="evidence" value="ECO:0007669"/>
    <property type="project" value="InterPro"/>
</dbReference>
<dbReference type="InterPro" id="IPR017972">
    <property type="entry name" value="Cyt_P450_CS"/>
</dbReference>
<dbReference type="CDD" id="cd20651">
    <property type="entry name" value="CYP15A1-like"/>
    <property type="match status" value="1"/>
</dbReference>
<organism evidence="11">
    <name type="scientific">Epicauta chinensis</name>
    <dbReference type="NCBI Taxonomy" id="941254"/>
    <lineage>
        <taxon>Eukaryota</taxon>
        <taxon>Metazoa</taxon>
        <taxon>Ecdysozoa</taxon>
        <taxon>Arthropoda</taxon>
        <taxon>Hexapoda</taxon>
        <taxon>Insecta</taxon>
        <taxon>Pterygota</taxon>
        <taxon>Neoptera</taxon>
        <taxon>Endopterygota</taxon>
        <taxon>Coleoptera</taxon>
        <taxon>Polyphaga</taxon>
        <taxon>Cucujiformia</taxon>
        <taxon>Meloidae</taxon>
        <taxon>Meloinae</taxon>
        <taxon>Epicauta</taxon>
    </lineage>
</organism>
<dbReference type="GO" id="GO:0005737">
    <property type="term" value="C:cytoplasm"/>
    <property type="evidence" value="ECO:0007669"/>
    <property type="project" value="TreeGrafter"/>
</dbReference>
<keyword evidence="10" id="KW-0732">Signal</keyword>
<dbReference type="Gene3D" id="1.10.630.10">
    <property type="entry name" value="Cytochrome P450"/>
    <property type="match status" value="1"/>
</dbReference>
<keyword evidence="4 8" id="KW-0479">Metal-binding</keyword>
<dbReference type="BRENDA" id="1.14.14.127">
    <property type="organism ID" value="15447"/>
</dbReference>
<dbReference type="GO" id="GO:0005506">
    <property type="term" value="F:iron ion binding"/>
    <property type="evidence" value="ECO:0007669"/>
    <property type="project" value="InterPro"/>
</dbReference>
<keyword evidence="6 8" id="KW-0408">Iron</keyword>
<dbReference type="PRINTS" id="PR00385">
    <property type="entry name" value="P450"/>
</dbReference>
<keyword evidence="7 9" id="KW-0503">Monooxygenase</keyword>
<keyword evidence="3 8" id="KW-0349">Heme</keyword>
<dbReference type="GO" id="GO:0008395">
    <property type="term" value="F:steroid hydroxylase activity"/>
    <property type="evidence" value="ECO:0007669"/>
    <property type="project" value="TreeGrafter"/>
</dbReference>
<sequence>MYIIACSLIAICVIFLLLIDTIKPTRYPPGPTWVPIVGNFLEFRKKLSRLNYHHLVYEEFSERFGNVVGLKMGRNLVVAVFGADAVKEVLTREEFDGRPDGFFFRLRTFGKRLGIVFSDGQFWQKQRKFSLQHLRSFGFGRREMEEKIVDETKDLIALFRKQCSEPIWMHTAFDVSVLNVLWAMMAGERFNVNDERLLKLLQIIHDAFRLTDMSGGMLNQLPFLRFVAPDVCGYNKIVSILTRMWEFLEETIDQHKRTLCGSHARDLIDAFLQKMNVKNDNDASFTDDQLMSLCLDLFMAGSETTSNTLGYSVIYMLQYPEVQKRVQLEMDEIVGRNRWPTLQDRLNLKYTEAVLMEIQRRANIPPLGIAHRTVRSAELFGYRIPEGTMVLTSLYSVHMDADFWRDPLAFRPERFLDPDGNLTFNEKYFAPFGYGKRRCLGESLAKANYFLFFTALSHNFYLEDAPDSPRPQFDGYDGVTISPKPFKAKLVPRTD</sequence>
<keyword evidence="5 9" id="KW-0560">Oxidoreductase</keyword>
<name>A0A2C9DK12_9CUCU</name>
<evidence type="ECO:0000256" key="10">
    <source>
        <dbReference type="SAM" id="SignalP"/>
    </source>
</evidence>
<dbReference type="GO" id="GO:0016712">
    <property type="term" value="F:oxidoreductase activity, acting on paired donors, with incorporation or reduction of molecular oxygen, reduced flavin or flavoprotein as one donor, and incorporation of one atom of oxygen"/>
    <property type="evidence" value="ECO:0007669"/>
    <property type="project" value="TreeGrafter"/>
</dbReference>
<dbReference type="PANTHER" id="PTHR24300:SF376">
    <property type="entry name" value="CYTOCHROME P450 15A1"/>
    <property type="match status" value="1"/>
</dbReference>
<evidence type="ECO:0000256" key="1">
    <source>
        <dbReference type="ARBA" id="ARBA00001971"/>
    </source>
</evidence>
<feature type="binding site" description="axial binding residue" evidence="8">
    <location>
        <position position="439"/>
    </location>
    <ligand>
        <name>heme</name>
        <dbReference type="ChEBI" id="CHEBI:30413"/>
    </ligand>
    <ligandPart>
        <name>Fe</name>
        <dbReference type="ChEBI" id="CHEBI:18248"/>
    </ligandPart>
</feature>
<dbReference type="PROSITE" id="PS00086">
    <property type="entry name" value="CYTOCHROME_P450"/>
    <property type="match status" value="1"/>
</dbReference>
<protein>
    <submittedName>
        <fullName evidence="11">Methyl farnesoate epoxidase</fullName>
    </submittedName>
</protein>
<evidence type="ECO:0000256" key="8">
    <source>
        <dbReference type="PIRSR" id="PIRSR602401-1"/>
    </source>
</evidence>